<dbReference type="InterPro" id="IPR035940">
    <property type="entry name" value="CAP_sf"/>
</dbReference>
<gene>
    <name evidence="3" type="ORF">RISW2_11930</name>
</gene>
<dbReference type="CDD" id="cd05379">
    <property type="entry name" value="CAP_bacterial"/>
    <property type="match status" value="1"/>
</dbReference>
<dbReference type="STRING" id="1449351.RISW2_11930"/>
<evidence type="ECO:0000259" key="2">
    <source>
        <dbReference type="Pfam" id="PF00188"/>
    </source>
</evidence>
<sequence length="186" mass="20005">MTRIFLVLAAVVLGLAACAPVPSTTTPRLGPDGQPLPTVYRIGPGDKSRIEFRMLDAVNALRTDAGLSEVSFDSRLNAAATTHSRDMSVQQRPWLFGSDGSSPVDRLQRVGYQGQLVGEVISESYETELQTLAAWMADAPSREILLAPEARDMGFAWFQENGGKLWWSLVMGAPGSAPSNDLVAGL</sequence>
<feature type="chain" id="PRO_5004978109" description="SCP domain-containing protein" evidence="1">
    <location>
        <begin position="20"/>
        <end position="186"/>
    </location>
</feature>
<accession>X7F415</accession>
<dbReference type="EMBL" id="JAME01000029">
    <property type="protein sequence ID" value="ETX27647.1"/>
    <property type="molecule type" value="Genomic_DNA"/>
</dbReference>
<dbReference type="PANTHER" id="PTHR31157">
    <property type="entry name" value="SCP DOMAIN-CONTAINING PROTEIN"/>
    <property type="match status" value="1"/>
</dbReference>
<dbReference type="PROSITE" id="PS51257">
    <property type="entry name" value="PROKAR_LIPOPROTEIN"/>
    <property type="match status" value="1"/>
</dbReference>
<feature type="domain" description="SCP" evidence="2">
    <location>
        <begin position="55"/>
        <end position="168"/>
    </location>
</feature>
<dbReference type="InterPro" id="IPR014044">
    <property type="entry name" value="CAP_dom"/>
</dbReference>
<keyword evidence="4" id="KW-1185">Reference proteome</keyword>
<feature type="signal peptide" evidence="1">
    <location>
        <begin position="1"/>
        <end position="19"/>
    </location>
</feature>
<reference evidence="3 4" key="1">
    <citation type="submission" date="2014-01" db="EMBL/GenBank/DDBJ databases">
        <title>Roseivivax isoporae LMG 25204 Genome Sequencing.</title>
        <authorList>
            <person name="Lai Q."/>
            <person name="Li G."/>
            <person name="Shao Z."/>
        </authorList>
    </citation>
    <scope>NUCLEOTIDE SEQUENCE [LARGE SCALE GENOMIC DNA]</scope>
    <source>
        <strain evidence="3 4">LMG 25204</strain>
    </source>
</reference>
<dbReference type="PANTHER" id="PTHR31157:SF1">
    <property type="entry name" value="SCP DOMAIN-CONTAINING PROTEIN"/>
    <property type="match status" value="1"/>
</dbReference>
<dbReference type="eggNOG" id="COG2340">
    <property type="taxonomic scope" value="Bacteria"/>
</dbReference>
<dbReference type="PATRIC" id="fig|1449351.3.peg.3450"/>
<evidence type="ECO:0000256" key="1">
    <source>
        <dbReference type="SAM" id="SignalP"/>
    </source>
</evidence>
<dbReference type="Pfam" id="PF00188">
    <property type="entry name" value="CAP"/>
    <property type="match status" value="1"/>
</dbReference>
<proteinExistence type="predicted"/>
<evidence type="ECO:0000313" key="4">
    <source>
        <dbReference type="Proteomes" id="UP000023430"/>
    </source>
</evidence>
<organism evidence="3 4">
    <name type="scientific">Roseivivax isoporae LMG 25204</name>
    <dbReference type="NCBI Taxonomy" id="1449351"/>
    <lineage>
        <taxon>Bacteria</taxon>
        <taxon>Pseudomonadati</taxon>
        <taxon>Pseudomonadota</taxon>
        <taxon>Alphaproteobacteria</taxon>
        <taxon>Rhodobacterales</taxon>
        <taxon>Roseobacteraceae</taxon>
        <taxon>Roseivivax</taxon>
    </lineage>
</organism>
<comment type="caution">
    <text evidence="3">The sequence shown here is derived from an EMBL/GenBank/DDBJ whole genome shotgun (WGS) entry which is preliminary data.</text>
</comment>
<dbReference type="SUPFAM" id="SSF55797">
    <property type="entry name" value="PR-1-like"/>
    <property type="match status" value="1"/>
</dbReference>
<dbReference type="AlphaFoldDB" id="X7F415"/>
<dbReference type="OrthoDB" id="7846629at2"/>
<dbReference type="Proteomes" id="UP000023430">
    <property type="component" value="Unassembled WGS sequence"/>
</dbReference>
<protein>
    <recommendedName>
        <fullName evidence="2">SCP domain-containing protein</fullName>
    </recommendedName>
</protein>
<dbReference type="Gene3D" id="3.40.33.10">
    <property type="entry name" value="CAP"/>
    <property type="match status" value="1"/>
</dbReference>
<evidence type="ECO:0000313" key="3">
    <source>
        <dbReference type="EMBL" id="ETX27647.1"/>
    </source>
</evidence>
<name>X7F415_9RHOB</name>
<keyword evidence="1" id="KW-0732">Signal</keyword>
<dbReference type="RefSeq" id="WP_043773410.1">
    <property type="nucleotide sequence ID" value="NZ_JAME01000029.1"/>
</dbReference>